<evidence type="ECO:0000256" key="8">
    <source>
        <dbReference type="SAM" id="Phobius"/>
    </source>
</evidence>
<dbReference type="EMBL" id="LCFB01000053">
    <property type="protein sequence ID" value="KKS82824.1"/>
    <property type="molecule type" value="Genomic_DNA"/>
</dbReference>
<keyword evidence="6 8" id="KW-1133">Transmembrane helix</keyword>
<name>A0A0G1CBP1_9BACT</name>
<dbReference type="GO" id="GO:0015920">
    <property type="term" value="P:lipopolysaccharide transport"/>
    <property type="evidence" value="ECO:0007669"/>
    <property type="project" value="TreeGrafter"/>
</dbReference>
<evidence type="ECO:0000256" key="1">
    <source>
        <dbReference type="ARBA" id="ARBA00004429"/>
    </source>
</evidence>
<keyword evidence="3" id="KW-0813">Transport</keyword>
<accession>A0A0G1CBP1</accession>
<evidence type="ECO:0000256" key="6">
    <source>
        <dbReference type="ARBA" id="ARBA00022989"/>
    </source>
</evidence>
<dbReference type="AlphaFoldDB" id="A0A0G1CBP1"/>
<evidence type="ECO:0000256" key="4">
    <source>
        <dbReference type="ARBA" id="ARBA00022475"/>
    </source>
</evidence>
<evidence type="ECO:0000313" key="10">
    <source>
        <dbReference type="EMBL" id="KKS82824.1"/>
    </source>
</evidence>
<dbReference type="Pfam" id="PF01061">
    <property type="entry name" value="ABC2_membrane"/>
    <property type="match status" value="1"/>
</dbReference>
<comment type="similarity">
    <text evidence="2">Belongs to the ABC-2 integral membrane protein family.</text>
</comment>
<keyword evidence="5 8" id="KW-0812">Transmembrane</keyword>
<dbReference type="STRING" id="1618436.UV59_C0053G0016"/>
<feature type="transmembrane region" description="Helical" evidence="8">
    <location>
        <begin position="58"/>
        <end position="79"/>
    </location>
</feature>
<reference evidence="10 11" key="1">
    <citation type="journal article" date="2015" name="Nature">
        <title>rRNA introns, odd ribosomes, and small enigmatic genomes across a large radiation of phyla.</title>
        <authorList>
            <person name="Brown C.T."/>
            <person name="Hug L.A."/>
            <person name="Thomas B.C."/>
            <person name="Sharon I."/>
            <person name="Castelle C.J."/>
            <person name="Singh A."/>
            <person name="Wilkins M.J."/>
            <person name="Williams K.H."/>
            <person name="Banfield J.F."/>
        </authorList>
    </citation>
    <scope>NUCLEOTIDE SEQUENCE [LARGE SCALE GENOMIC DNA]</scope>
</reference>
<dbReference type="InterPro" id="IPR013525">
    <property type="entry name" value="ABC2_TM"/>
</dbReference>
<organism evidence="10 11">
    <name type="scientific">Candidatus Gottesmanbacteria bacterium GW2011_GWA1_43_11</name>
    <dbReference type="NCBI Taxonomy" id="1618436"/>
    <lineage>
        <taxon>Bacteria</taxon>
        <taxon>Candidatus Gottesmaniibacteriota</taxon>
    </lineage>
</organism>
<protein>
    <submittedName>
        <fullName evidence="10">Polysaccharide ABC transporter, permease component</fullName>
    </submittedName>
</protein>
<feature type="transmembrane region" description="Helical" evidence="8">
    <location>
        <begin position="139"/>
        <end position="162"/>
    </location>
</feature>
<feature type="transmembrane region" description="Helical" evidence="8">
    <location>
        <begin position="28"/>
        <end position="52"/>
    </location>
</feature>
<evidence type="ECO:0000256" key="2">
    <source>
        <dbReference type="ARBA" id="ARBA00007783"/>
    </source>
</evidence>
<keyword evidence="7 8" id="KW-0472">Membrane</keyword>
<dbReference type="Proteomes" id="UP000034543">
    <property type="component" value="Unassembled WGS sequence"/>
</dbReference>
<feature type="transmembrane region" description="Helical" evidence="8">
    <location>
        <begin position="169"/>
        <end position="191"/>
    </location>
</feature>
<dbReference type="PANTHER" id="PTHR30413">
    <property type="entry name" value="INNER MEMBRANE TRANSPORT PERMEASE"/>
    <property type="match status" value="1"/>
</dbReference>
<sequence length="226" mass="26310">MHSETQLFIDLLLGMTQKELQARYKRTVFGFLWVVINPVLQMVVIGFIFRFFIKEPIINYYFYLLIGLLMWNFFTLSLTKATPSIVFERSLIKKARFPRMVIPLSIVLSNFVHFVLSLILFIPLTMFVGIFSFTTLPALLLAIALLLLFTIGLSLLTSALNVRFRDVNFFVQALLIIWFYATPIVYSISVVPRDVIWLWRLNPLTAIVQLFQGTRSWTGDDYVKYT</sequence>
<evidence type="ECO:0000259" key="9">
    <source>
        <dbReference type="Pfam" id="PF01061"/>
    </source>
</evidence>
<keyword evidence="4" id="KW-1003">Cell membrane</keyword>
<feature type="domain" description="ABC-2 type transporter transmembrane" evidence="9">
    <location>
        <begin position="14"/>
        <end position="213"/>
    </location>
</feature>
<evidence type="ECO:0000256" key="5">
    <source>
        <dbReference type="ARBA" id="ARBA00022692"/>
    </source>
</evidence>
<comment type="subcellular location">
    <subcellularLocation>
        <location evidence="1">Cell inner membrane</location>
        <topology evidence="1">Multi-pass membrane protein</topology>
    </subcellularLocation>
</comment>
<proteinExistence type="inferred from homology"/>
<dbReference type="InterPro" id="IPR000412">
    <property type="entry name" value="ABC_2_transport"/>
</dbReference>
<evidence type="ECO:0000256" key="7">
    <source>
        <dbReference type="ARBA" id="ARBA00023136"/>
    </source>
</evidence>
<evidence type="ECO:0000256" key="3">
    <source>
        <dbReference type="ARBA" id="ARBA00022448"/>
    </source>
</evidence>
<gene>
    <name evidence="10" type="ORF">UV59_C0053G0016</name>
</gene>
<dbReference type="PRINTS" id="PR00164">
    <property type="entry name" value="ABC2TRNSPORT"/>
</dbReference>
<evidence type="ECO:0000313" key="11">
    <source>
        <dbReference type="Proteomes" id="UP000034543"/>
    </source>
</evidence>
<dbReference type="PANTHER" id="PTHR30413:SF8">
    <property type="entry name" value="TRANSPORT PERMEASE PROTEIN"/>
    <property type="match status" value="1"/>
</dbReference>
<dbReference type="GO" id="GO:0140359">
    <property type="term" value="F:ABC-type transporter activity"/>
    <property type="evidence" value="ECO:0007669"/>
    <property type="project" value="InterPro"/>
</dbReference>
<feature type="transmembrane region" description="Helical" evidence="8">
    <location>
        <begin position="100"/>
        <end position="133"/>
    </location>
</feature>
<comment type="caution">
    <text evidence="10">The sequence shown here is derived from an EMBL/GenBank/DDBJ whole genome shotgun (WGS) entry which is preliminary data.</text>
</comment>
<dbReference type="GO" id="GO:0043190">
    <property type="term" value="C:ATP-binding cassette (ABC) transporter complex"/>
    <property type="evidence" value="ECO:0007669"/>
    <property type="project" value="InterPro"/>
</dbReference>